<evidence type="ECO:0000313" key="2">
    <source>
        <dbReference type="Proteomes" id="UP001205486"/>
    </source>
</evidence>
<evidence type="ECO:0000313" key="1">
    <source>
        <dbReference type="EMBL" id="MCP2001128.1"/>
    </source>
</evidence>
<reference evidence="1" key="1">
    <citation type="submission" date="2022-03" db="EMBL/GenBank/DDBJ databases">
        <title>Interactions between chemoautotrophic and heterotrophic bacteria.</title>
        <authorList>
            <person name="Santoro A."/>
        </authorList>
    </citation>
    <scope>NUCLEOTIDE SEQUENCE</scope>
    <source>
        <strain evidence="1">Nb-106</strain>
    </source>
</reference>
<organism evidence="1 2">
    <name type="scientific">Nitrobacter winogradskyi</name>
    <name type="common">Nitrobacter agilis</name>
    <dbReference type="NCBI Taxonomy" id="913"/>
    <lineage>
        <taxon>Bacteria</taxon>
        <taxon>Pseudomonadati</taxon>
        <taxon>Pseudomonadota</taxon>
        <taxon>Alphaproteobacteria</taxon>
        <taxon>Hyphomicrobiales</taxon>
        <taxon>Nitrobacteraceae</taxon>
        <taxon>Nitrobacter</taxon>
    </lineage>
</organism>
<gene>
    <name evidence="1" type="ORF">J2S34_003614</name>
</gene>
<name>A0ACC6AMX9_NITWI</name>
<sequence>MHDRRASFAIGIFWPDLLGEGLGSKATRLVLGFAFDQLKLHRVSLRVIAYNERPIRCYQKCGFKIEGSEREAWFVNGRWHDDIIMGLLESEYTSTLSNK</sequence>
<accession>A0ACC6AMX9</accession>
<dbReference type="EMBL" id="JALJZS010000005">
    <property type="protein sequence ID" value="MCP2001128.1"/>
    <property type="molecule type" value="Genomic_DNA"/>
</dbReference>
<comment type="caution">
    <text evidence="1">The sequence shown here is derived from an EMBL/GenBank/DDBJ whole genome shotgun (WGS) entry which is preliminary data.</text>
</comment>
<dbReference type="Proteomes" id="UP001205486">
    <property type="component" value="Unassembled WGS sequence"/>
</dbReference>
<protein>
    <submittedName>
        <fullName evidence="1">RimJ/RimL family protein N-acetyltransferase</fullName>
    </submittedName>
</protein>
<proteinExistence type="predicted"/>
<keyword evidence="2" id="KW-1185">Reference proteome</keyword>